<feature type="compositionally biased region" description="Polar residues" evidence="1">
    <location>
        <begin position="15"/>
        <end position="30"/>
    </location>
</feature>
<evidence type="ECO:0000256" key="1">
    <source>
        <dbReference type="SAM" id="MobiDB-lite"/>
    </source>
</evidence>
<feature type="compositionally biased region" description="Low complexity" evidence="1">
    <location>
        <begin position="838"/>
        <end position="858"/>
    </location>
</feature>
<dbReference type="EMBL" id="CAJNOJ010000007">
    <property type="protein sequence ID" value="CAF0764865.1"/>
    <property type="molecule type" value="Genomic_DNA"/>
</dbReference>
<feature type="compositionally biased region" description="Low complexity" evidence="1">
    <location>
        <begin position="868"/>
        <end position="885"/>
    </location>
</feature>
<feature type="compositionally biased region" description="Basic and acidic residues" evidence="1">
    <location>
        <begin position="397"/>
        <end position="424"/>
    </location>
</feature>
<feature type="compositionally biased region" description="Basic and acidic residues" evidence="1">
    <location>
        <begin position="365"/>
        <end position="388"/>
    </location>
</feature>
<feature type="compositionally biased region" description="Low complexity" evidence="1">
    <location>
        <begin position="795"/>
        <end position="816"/>
    </location>
</feature>
<feature type="compositionally biased region" description="Polar residues" evidence="1">
    <location>
        <begin position="489"/>
        <end position="503"/>
    </location>
</feature>
<feature type="compositionally biased region" description="Basic and acidic residues" evidence="1">
    <location>
        <begin position="1"/>
        <end position="14"/>
    </location>
</feature>
<feature type="region of interest" description="Disordered" evidence="1">
    <location>
        <begin position="159"/>
        <end position="223"/>
    </location>
</feature>
<organism evidence="2 3">
    <name type="scientific">Adineta ricciae</name>
    <name type="common">Rotifer</name>
    <dbReference type="NCBI Taxonomy" id="249248"/>
    <lineage>
        <taxon>Eukaryota</taxon>
        <taxon>Metazoa</taxon>
        <taxon>Spiralia</taxon>
        <taxon>Gnathifera</taxon>
        <taxon>Rotifera</taxon>
        <taxon>Eurotatoria</taxon>
        <taxon>Bdelloidea</taxon>
        <taxon>Adinetida</taxon>
        <taxon>Adinetidae</taxon>
        <taxon>Adineta</taxon>
    </lineage>
</organism>
<feature type="compositionally biased region" description="Low complexity" evidence="1">
    <location>
        <begin position="700"/>
        <end position="725"/>
    </location>
</feature>
<evidence type="ECO:0008006" key="4">
    <source>
        <dbReference type="Google" id="ProtNLM"/>
    </source>
</evidence>
<feature type="compositionally biased region" description="Basic and acidic residues" evidence="1">
    <location>
        <begin position="440"/>
        <end position="452"/>
    </location>
</feature>
<dbReference type="OrthoDB" id="64893at2759"/>
<proteinExistence type="predicted"/>
<feature type="compositionally biased region" description="Polar residues" evidence="1">
    <location>
        <begin position="890"/>
        <end position="901"/>
    </location>
</feature>
<gene>
    <name evidence="2" type="ORF">EDS130_LOCUS3001</name>
</gene>
<feature type="compositionally biased region" description="Low complexity" evidence="1">
    <location>
        <begin position="735"/>
        <end position="763"/>
    </location>
</feature>
<feature type="compositionally biased region" description="Basic and acidic residues" evidence="1">
    <location>
        <begin position="317"/>
        <end position="359"/>
    </location>
</feature>
<feature type="compositionally biased region" description="Low complexity" evidence="1">
    <location>
        <begin position="590"/>
        <end position="639"/>
    </location>
</feature>
<accession>A0A813QAW3</accession>
<feature type="region of interest" description="Disordered" evidence="1">
    <location>
        <begin position="1"/>
        <end position="83"/>
    </location>
</feature>
<protein>
    <recommendedName>
        <fullName evidence="4">Chitin-binding type-4 domain-containing protein</fullName>
    </recommendedName>
</protein>
<feature type="compositionally biased region" description="Low complexity" evidence="1">
    <location>
        <begin position="931"/>
        <end position="947"/>
    </location>
</feature>
<feature type="compositionally biased region" description="Low complexity" evidence="1">
    <location>
        <begin position="466"/>
        <end position="476"/>
    </location>
</feature>
<dbReference type="Proteomes" id="UP000663852">
    <property type="component" value="Unassembled WGS sequence"/>
</dbReference>
<feature type="region of interest" description="Disordered" evidence="1">
    <location>
        <begin position="236"/>
        <end position="1022"/>
    </location>
</feature>
<feature type="compositionally biased region" description="Polar residues" evidence="1">
    <location>
        <begin position="775"/>
        <end position="794"/>
    </location>
</feature>
<feature type="compositionally biased region" description="Polar residues" evidence="1">
    <location>
        <begin position="272"/>
        <end position="288"/>
    </location>
</feature>
<feature type="compositionally biased region" description="Basic and acidic residues" evidence="1">
    <location>
        <begin position="201"/>
        <end position="222"/>
    </location>
</feature>
<evidence type="ECO:0000313" key="3">
    <source>
        <dbReference type="Proteomes" id="UP000663852"/>
    </source>
</evidence>
<feature type="compositionally biased region" description="Polar residues" evidence="1">
    <location>
        <begin position="908"/>
        <end position="930"/>
    </location>
</feature>
<feature type="compositionally biased region" description="Basic and acidic residues" evidence="1">
    <location>
        <begin position="477"/>
        <end position="486"/>
    </location>
</feature>
<comment type="caution">
    <text evidence="2">The sequence shown here is derived from an EMBL/GenBank/DDBJ whole genome shotgun (WGS) entry which is preliminary data.</text>
</comment>
<feature type="compositionally biased region" description="Basic and acidic residues" evidence="1">
    <location>
        <begin position="67"/>
        <end position="83"/>
    </location>
</feature>
<feature type="compositionally biased region" description="Polar residues" evidence="1">
    <location>
        <begin position="425"/>
        <end position="438"/>
    </location>
</feature>
<feature type="compositionally biased region" description="Polar residues" evidence="1">
    <location>
        <begin position="50"/>
        <end position="66"/>
    </location>
</feature>
<feature type="compositionally biased region" description="Basic and acidic residues" evidence="1">
    <location>
        <begin position="166"/>
        <end position="180"/>
    </location>
</feature>
<evidence type="ECO:0000313" key="2">
    <source>
        <dbReference type="EMBL" id="CAF0764865.1"/>
    </source>
</evidence>
<name>A0A813QAW3_ADIRI</name>
<sequence>MSDRSPLDDSHVSFDHQQQLSPTVTTPTKQKSIDLYENGSAKSLDPFGNHNGNNMNTEEYHTSNGTNKDEHHNGSNGTQHDEHHEYSLNNDLFPVDTNENLPSHDYQPQHYEFSTRKNEESADSPLNFHSNVNGGLLDRNSLLLDFDPNAPAVNRAHTDILSPQRQNDEHYHGHTDKHDDEESSLAAGTPTKEGVIQSPVQDDHHEVDHSPVEEQPEQHDHSQSLVKVDFEAGLQSPVKEQQNEHVASPVKEQFTAGLTASVDEHHEGVHSPVQSLPSPALEQNQELQSPVEEQRGSMQLPVKEEEQQHAEPISSPVKEDHKEIQSPVKEEHQTLQSPVKEEHQALQSPVKEEHHEDLHSPVTDDFEHIEAPVKEHQNEIQSPVKDDPFENLASPVKEQHQDDQSPTKEQHEEIQSPVKDEHTETISSPINEQASSVHSPVEEHRQQQEHENLTSPVTEDHEEIESPVVEEVVSSPTEEKSVHEEENLLASSSHTNDNVQSESDANEKHLYDEACEEVNTAANELANKLDLVTSPSPAGTPGHQPPPAFPNTEPSDEETQAPLVTEQHEPVGETAPPATSPKLESTLPLAASPKTSVPASPSTATTPSTKKTVGTASAPRSSAAAKAKSSLASSTTPSSMRTADHKSPATAAASKTTEHKSTAAAAASKTAEHKPAPSTTKAAEIKAPSTVRKVPHSAPTASTTASHKPKTATTSTTSPSHETSAVPKPTRDVPVKSTTSITAAAATAAAKPKPAVTSAASATRPTVKAPATKPTRPSTIHKTTDVATSDQHTGTISTAPDSSSSTSAAQTTKTGTRPPLSAAKPPAKTATSGTTGVSSHLTASTAASRAAAHTSKTTVSKDRPTSHTRVSTTRPATAASTSTTVDSKRSTSANRPTTFEASSRPGRENTTVANAKPQWNSSASKPTSLQSSAHKSAASSVKAPVPKQQWNAKAKVGSGDNAHPKPTSSSAAKTDAKKVDSKDKTKSKTDNTAQETMATGNGDESHATVTQSQGIEVSNEDHESLVDDIKNCGIDPPARNAAWRYGFAVPANYDDVGLNCGGLGVQKTNGGKCGVCGDSYTGPRHHETGGKYATNTIVRHFVSGALIDIKILLSANHNGFMEFRLCPATNSDVEVTQECLDQHLLQIEGFGTQYPISQGTDIIYLRAQLPRGLSCTRCVLQWRYHAGNNWGKNIQTGQTCLGCGPQEEFYNCADISITSKDKSYVRPRLTTTRPDHSLMHPLILPLVLAPSPIVIRPRTTTESIFPIYASEDSLNLFEKKKKSIHCYPTNEVLKPLLGIENWCLQLCVRDCPPNLCICVEM</sequence>
<feature type="compositionally biased region" description="Basic and acidic residues" evidence="1">
    <location>
        <begin position="974"/>
        <end position="989"/>
    </location>
</feature>
<feature type="compositionally biased region" description="Polar residues" evidence="1">
    <location>
        <begin position="1007"/>
        <end position="1016"/>
    </location>
</feature>
<reference evidence="2" key="1">
    <citation type="submission" date="2021-02" db="EMBL/GenBank/DDBJ databases">
        <authorList>
            <person name="Nowell W R."/>
        </authorList>
    </citation>
    <scope>NUCLEOTIDE SEQUENCE</scope>
</reference>